<evidence type="ECO:0000256" key="1">
    <source>
        <dbReference type="ARBA" id="ARBA00004651"/>
    </source>
</evidence>
<feature type="transmembrane region" description="Helical" evidence="6">
    <location>
        <begin position="383"/>
        <end position="405"/>
    </location>
</feature>
<keyword evidence="2" id="KW-1003">Cell membrane</keyword>
<keyword evidence="3 6" id="KW-0812">Transmembrane</keyword>
<feature type="transmembrane region" description="Helical" evidence="6">
    <location>
        <begin position="350"/>
        <end position="371"/>
    </location>
</feature>
<accession>A0A9Y1BMI5</accession>
<dbReference type="Proteomes" id="UP001201020">
    <property type="component" value="Chromosome"/>
</dbReference>
<dbReference type="PANTHER" id="PTHR30250">
    <property type="entry name" value="PST FAMILY PREDICTED COLANIC ACID TRANSPORTER"/>
    <property type="match status" value="1"/>
</dbReference>
<organism evidence="7">
    <name type="scientific">Candidatus Heimdallarchaeum aukensis</name>
    <dbReference type="NCBI Taxonomy" id="2876573"/>
    <lineage>
        <taxon>Archaea</taxon>
        <taxon>Promethearchaeati</taxon>
        <taxon>Candidatus Heimdallarchaeota</taxon>
        <taxon>Candidatus Heimdallarchaeia (ex Rinke et al. 2021) (nom. nud.)</taxon>
        <taxon>Candidatus Heimdallarchaeales</taxon>
        <taxon>Candidatus Heimdallarchaeaceae</taxon>
        <taxon>Candidatus Heimdallarchaeum</taxon>
    </lineage>
</organism>
<feature type="transmembrane region" description="Helical" evidence="6">
    <location>
        <begin position="314"/>
        <end position="344"/>
    </location>
</feature>
<feature type="transmembrane region" description="Helical" evidence="6">
    <location>
        <begin position="108"/>
        <end position="134"/>
    </location>
</feature>
<keyword evidence="4 6" id="KW-1133">Transmembrane helix</keyword>
<proteinExistence type="predicted"/>
<dbReference type="AlphaFoldDB" id="A0A9Y1BMI5"/>
<sequence>MSLDSVFSNIKDSVSGKKVSFKRYIFNFFNSIMIKNGIYIFLSIFISSPLDFIFWLLAARYYLPEVVGTNMSVIGLITLVSLLSRFGLENGLKRFIPKESDKGATNLINFSIIVLTFISIPFFIISILSILFLIRDYPQWIYSIQTINFLFLLFISINIGNLFDSILISRSRSKYTVWRSILVGISKISFLPLCFKLGNIGILVCYSVPVLIISLLMNLIFIKKVIPNYKFVITFKLKNNEMLVYSFKHWIYQISAYLNDKILPTIVLLRISEEYAAYFSIGYMIVLISYFLPKAISSSFLVEVVRNPSSIKQNFFMATLFNWIILGFVLVLFSVFGKLFLGFFGTNYKIVYLFTVIGLLSSFPYAFNEMYFNYCKIKNKLKIVIFLNTLYTIFVLIGSAILSPIYGLEAISLLMLVGNIMVSVSIFFLVRKEISLLLLKNS</sequence>
<dbReference type="Pfam" id="PF01943">
    <property type="entry name" value="Polysacc_synt"/>
    <property type="match status" value="1"/>
</dbReference>
<protein>
    <submittedName>
        <fullName evidence="7">Oligosaccharide flippase family protein</fullName>
    </submittedName>
</protein>
<feature type="transmembrane region" description="Helical" evidence="6">
    <location>
        <begin position="411"/>
        <end position="430"/>
    </location>
</feature>
<feature type="transmembrane region" description="Helical" evidence="6">
    <location>
        <begin position="38"/>
        <end position="63"/>
    </location>
</feature>
<comment type="subcellular location">
    <subcellularLocation>
        <location evidence="1">Cell membrane</location>
        <topology evidence="1">Multi-pass membrane protein</topology>
    </subcellularLocation>
</comment>
<gene>
    <name evidence="7" type="ORF">K9W45_03520</name>
</gene>
<evidence type="ECO:0000256" key="3">
    <source>
        <dbReference type="ARBA" id="ARBA00022692"/>
    </source>
</evidence>
<evidence type="ECO:0000256" key="2">
    <source>
        <dbReference type="ARBA" id="ARBA00022475"/>
    </source>
</evidence>
<dbReference type="GO" id="GO:0005886">
    <property type="term" value="C:plasma membrane"/>
    <property type="evidence" value="ECO:0007669"/>
    <property type="project" value="UniProtKB-SubCell"/>
</dbReference>
<dbReference type="PANTHER" id="PTHR30250:SF26">
    <property type="entry name" value="PSMA PROTEIN"/>
    <property type="match status" value="1"/>
</dbReference>
<dbReference type="InterPro" id="IPR002797">
    <property type="entry name" value="Polysacc_synth"/>
</dbReference>
<keyword evidence="5 6" id="KW-0472">Membrane</keyword>
<dbReference type="InterPro" id="IPR050833">
    <property type="entry name" value="Poly_Biosynth_Transport"/>
</dbReference>
<name>A0A9Y1BMI5_9ARCH</name>
<feature type="transmembrane region" description="Helical" evidence="6">
    <location>
        <begin position="140"/>
        <end position="163"/>
    </location>
</feature>
<feature type="transmembrane region" description="Helical" evidence="6">
    <location>
        <begin position="199"/>
        <end position="221"/>
    </location>
</feature>
<reference evidence="7" key="1">
    <citation type="journal article" date="2022" name="Nat. Microbiol.">
        <title>Unique mobile elements and scalable gene flow at the prokaryote-eukaryote boundary revealed by circularized Asgard archaea genomes.</title>
        <authorList>
            <person name="Wu F."/>
            <person name="Speth D.R."/>
            <person name="Philosof A."/>
            <person name="Cremiere A."/>
            <person name="Narayanan A."/>
            <person name="Barco R.A."/>
            <person name="Connon S.A."/>
            <person name="Amend J.P."/>
            <person name="Antoshechkin I.A."/>
            <person name="Orphan V.J."/>
        </authorList>
    </citation>
    <scope>NUCLEOTIDE SEQUENCE</scope>
    <source>
        <strain evidence="7">PM71</strain>
    </source>
</reference>
<evidence type="ECO:0000256" key="5">
    <source>
        <dbReference type="ARBA" id="ARBA00023136"/>
    </source>
</evidence>
<evidence type="ECO:0000256" key="4">
    <source>
        <dbReference type="ARBA" id="ARBA00022989"/>
    </source>
</evidence>
<evidence type="ECO:0000313" key="7">
    <source>
        <dbReference type="EMBL" id="UJG41541.1"/>
    </source>
</evidence>
<dbReference type="EMBL" id="CP084166">
    <property type="protein sequence ID" value="UJG41541.1"/>
    <property type="molecule type" value="Genomic_DNA"/>
</dbReference>
<feature type="transmembrane region" description="Helical" evidence="6">
    <location>
        <begin position="69"/>
        <end position="88"/>
    </location>
</feature>
<evidence type="ECO:0000256" key="6">
    <source>
        <dbReference type="SAM" id="Phobius"/>
    </source>
</evidence>